<evidence type="ECO:0000313" key="2">
    <source>
        <dbReference type="EMBL" id="RXI06979.1"/>
    </source>
</evidence>
<proteinExistence type="predicted"/>
<reference evidence="2 3" key="1">
    <citation type="submission" date="2018-10" db="EMBL/GenBank/DDBJ databases">
        <title>A high-quality apple genome assembly.</title>
        <authorList>
            <person name="Hu J."/>
        </authorList>
    </citation>
    <scope>NUCLEOTIDE SEQUENCE [LARGE SCALE GENOMIC DNA]</scope>
    <source>
        <strain evidence="3">cv. HFTH1</strain>
        <tissue evidence="2">Young leaf</tissue>
    </source>
</reference>
<name>A0A498KFN4_MALDO</name>
<evidence type="ECO:0000313" key="3">
    <source>
        <dbReference type="Proteomes" id="UP000290289"/>
    </source>
</evidence>
<dbReference type="STRING" id="3750.A0A498KFN4"/>
<protein>
    <submittedName>
        <fullName evidence="2">Uncharacterized protein</fullName>
    </submittedName>
</protein>
<evidence type="ECO:0000256" key="1">
    <source>
        <dbReference type="SAM" id="Phobius"/>
    </source>
</evidence>
<keyword evidence="1" id="KW-0812">Transmembrane</keyword>
<keyword evidence="1" id="KW-0472">Membrane</keyword>
<gene>
    <name evidence="2" type="ORF">DVH24_026115</name>
</gene>
<dbReference type="EMBL" id="RDQH01000328">
    <property type="protein sequence ID" value="RXI06979.1"/>
    <property type="molecule type" value="Genomic_DNA"/>
</dbReference>
<sequence>MYVVVNFFAKYNKYLVHEKMMAHGMLPPNEAEKPRKNGLVTFAGFFVFGSAPLLSFVVLIPAFMPAYLYQQPPQARG</sequence>
<organism evidence="2 3">
    <name type="scientific">Malus domestica</name>
    <name type="common">Apple</name>
    <name type="synonym">Pyrus malus</name>
    <dbReference type="NCBI Taxonomy" id="3750"/>
    <lineage>
        <taxon>Eukaryota</taxon>
        <taxon>Viridiplantae</taxon>
        <taxon>Streptophyta</taxon>
        <taxon>Embryophyta</taxon>
        <taxon>Tracheophyta</taxon>
        <taxon>Spermatophyta</taxon>
        <taxon>Magnoliopsida</taxon>
        <taxon>eudicotyledons</taxon>
        <taxon>Gunneridae</taxon>
        <taxon>Pentapetalae</taxon>
        <taxon>rosids</taxon>
        <taxon>fabids</taxon>
        <taxon>Rosales</taxon>
        <taxon>Rosaceae</taxon>
        <taxon>Amygdaloideae</taxon>
        <taxon>Maleae</taxon>
        <taxon>Malus</taxon>
    </lineage>
</organism>
<dbReference type="Proteomes" id="UP000290289">
    <property type="component" value="Chromosome 2"/>
</dbReference>
<accession>A0A498KFN4</accession>
<dbReference type="AlphaFoldDB" id="A0A498KFN4"/>
<feature type="transmembrane region" description="Helical" evidence="1">
    <location>
        <begin position="42"/>
        <end position="69"/>
    </location>
</feature>
<keyword evidence="3" id="KW-1185">Reference proteome</keyword>
<comment type="caution">
    <text evidence="2">The sequence shown here is derived from an EMBL/GenBank/DDBJ whole genome shotgun (WGS) entry which is preliminary data.</text>
</comment>
<keyword evidence="1" id="KW-1133">Transmembrane helix</keyword>